<feature type="domain" description="Rhodanese" evidence="3">
    <location>
        <begin position="195"/>
        <end position="313"/>
    </location>
</feature>
<gene>
    <name evidence="4" type="ORF">SAMN02745117_01098</name>
</gene>
<name>A0A1M4XRI8_9BURK</name>
<dbReference type="SMART" id="SM00450">
    <property type="entry name" value="RHOD"/>
    <property type="match status" value="2"/>
</dbReference>
<dbReference type="InterPro" id="IPR036873">
    <property type="entry name" value="Rhodanese-like_dom_sf"/>
</dbReference>
<keyword evidence="2 4" id="KW-0808">Transferase</keyword>
<dbReference type="GO" id="GO:0004792">
    <property type="term" value="F:thiosulfate-cyanide sulfurtransferase activity"/>
    <property type="evidence" value="ECO:0007669"/>
    <property type="project" value="InterPro"/>
</dbReference>
<protein>
    <recommendedName>
        <fullName evidence="2">Sulfurtransferase</fullName>
    </recommendedName>
</protein>
<dbReference type="EMBL" id="FQUZ01000010">
    <property type="protein sequence ID" value="SHE96065.1"/>
    <property type="molecule type" value="Genomic_DNA"/>
</dbReference>
<proteinExistence type="predicted"/>
<keyword evidence="1" id="KW-0677">Repeat</keyword>
<keyword evidence="5" id="KW-1185">Reference proteome</keyword>
<dbReference type="STRING" id="1122156.SAMN02745117_01098"/>
<dbReference type="Proteomes" id="UP000184327">
    <property type="component" value="Unassembled WGS sequence"/>
</dbReference>
<dbReference type="PANTHER" id="PTHR43855">
    <property type="entry name" value="THIOSULFATE SULFURTRANSFERASE"/>
    <property type="match status" value="1"/>
</dbReference>
<evidence type="ECO:0000313" key="4">
    <source>
        <dbReference type="EMBL" id="SHE96065.1"/>
    </source>
</evidence>
<dbReference type="Gene3D" id="3.40.250.10">
    <property type="entry name" value="Rhodanese-like domain"/>
    <property type="match status" value="2"/>
</dbReference>
<dbReference type="PANTHER" id="PTHR43855:SF1">
    <property type="entry name" value="THIOSULFATE SULFURTRANSFERASE"/>
    <property type="match status" value="1"/>
</dbReference>
<feature type="domain" description="Rhodanese" evidence="3">
    <location>
        <begin position="56"/>
        <end position="163"/>
    </location>
</feature>
<dbReference type="AlphaFoldDB" id="A0A1M4XRI8"/>
<dbReference type="RefSeq" id="WP_073355556.1">
    <property type="nucleotide sequence ID" value="NZ_FQUZ01000010.1"/>
</dbReference>
<dbReference type="PROSITE" id="PS50206">
    <property type="entry name" value="RHODANESE_3"/>
    <property type="match status" value="2"/>
</dbReference>
<accession>A0A1M4XRI8</accession>
<organism evidence="4 5">
    <name type="scientific">Lampropedia hyalina DSM 16112</name>
    <dbReference type="NCBI Taxonomy" id="1122156"/>
    <lineage>
        <taxon>Bacteria</taxon>
        <taxon>Pseudomonadati</taxon>
        <taxon>Pseudomonadota</taxon>
        <taxon>Betaproteobacteria</taxon>
        <taxon>Burkholderiales</taxon>
        <taxon>Comamonadaceae</taxon>
        <taxon>Lampropedia</taxon>
    </lineage>
</organism>
<evidence type="ECO:0000259" key="3">
    <source>
        <dbReference type="PROSITE" id="PS50206"/>
    </source>
</evidence>
<dbReference type="Pfam" id="PF00581">
    <property type="entry name" value="Rhodanese"/>
    <property type="match status" value="2"/>
</dbReference>
<evidence type="ECO:0000256" key="1">
    <source>
        <dbReference type="ARBA" id="ARBA00022737"/>
    </source>
</evidence>
<dbReference type="InterPro" id="IPR001307">
    <property type="entry name" value="Thiosulphate_STrfase_CS"/>
</dbReference>
<dbReference type="PROSITE" id="PS00683">
    <property type="entry name" value="RHODANESE_2"/>
    <property type="match status" value="1"/>
</dbReference>
<evidence type="ECO:0000313" key="5">
    <source>
        <dbReference type="Proteomes" id="UP000184327"/>
    </source>
</evidence>
<dbReference type="CDD" id="cd01449">
    <property type="entry name" value="TST_Repeat_2"/>
    <property type="match status" value="1"/>
</dbReference>
<dbReference type="InterPro" id="IPR051126">
    <property type="entry name" value="Thiosulfate_sulfurtransferase"/>
</dbReference>
<dbReference type="CDD" id="cd01448">
    <property type="entry name" value="TST_Repeat_1"/>
    <property type="match status" value="1"/>
</dbReference>
<dbReference type="SUPFAM" id="SSF52821">
    <property type="entry name" value="Rhodanese/Cell cycle control phosphatase"/>
    <property type="match status" value="2"/>
</dbReference>
<dbReference type="InterPro" id="IPR001763">
    <property type="entry name" value="Rhodanese-like_dom"/>
</dbReference>
<evidence type="ECO:0000256" key="2">
    <source>
        <dbReference type="RuleBase" id="RU000507"/>
    </source>
</evidence>
<dbReference type="PROSITE" id="PS00380">
    <property type="entry name" value="RHODANESE_1"/>
    <property type="match status" value="1"/>
</dbReference>
<keyword evidence="4" id="KW-0670">Pyruvate</keyword>
<reference evidence="4 5" key="1">
    <citation type="submission" date="2016-11" db="EMBL/GenBank/DDBJ databases">
        <authorList>
            <person name="Jaros S."/>
            <person name="Januszkiewicz K."/>
            <person name="Wedrychowicz H."/>
        </authorList>
    </citation>
    <scope>NUCLEOTIDE SEQUENCE [LARGE SCALE GENOMIC DNA]</scope>
    <source>
        <strain evidence="4 5">DSM 16112</strain>
    </source>
</reference>
<sequence length="323" mass="35078">MTTATKKPIFSPATIRALVRTSVVGVGTVWATVAMAATAVPDGALVSTEWLADNLNQKNIRVIEVSVNPGVYERGHIPGAVNFSWHTDLNDTVRRDIVSKENFEKLLSTAGVDDNTTVVLYGDTNNWFAAWGAWVFDIYNVQNVKLLDGGRVKWEAENRPLNNRVPEYGKTQYTVSKVNENLRARLGDALAVAEGKSEAKLLDIRSPDEFSGKIFAPSGVIELAVRAGHIPGAVNVPWGQAVNPDGTFKSAEDLKKVYGAVGLDGSKPIITYCRIGERSSHTWFALNKILGYEVINYDGSWTEYGNAVGVPVANPSGTVWAAK</sequence>